<accession>A0A8X6I1V9</accession>
<evidence type="ECO:0000313" key="1">
    <source>
        <dbReference type="EMBL" id="GFR33903.1"/>
    </source>
</evidence>
<evidence type="ECO:0000313" key="2">
    <source>
        <dbReference type="Proteomes" id="UP000887116"/>
    </source>
</evidence>
<name>A0A8X6I1V9_TRICU</name>
<protein>
    <submittedName>
        <fullName evidence="1">Uncharacterized protein</fullName>
    </submittedName>
</protein>
<dbReference type="OrthoDB" id="10560829at2759"/>
<dbReference type="EMBL" id="BMAO01009875">
    <property type="protein sequence ID" value="GFR33903.1"/>
    <property type="molecule type" value="Genomic_DNA"/>
</dbReference>
<organism evidence="1 2">
    <name type="scientific">Trichonephila clavata</name>
    <name type="common">Joro spider</name>
    <name type="synonym">Nephila clavata</name>
    <dbReference type="NCBI Taxonomy" id="2740835"/>
    <lineage>
        <taxon>Eukaryota</taxon>
        <taxon>Metazoa</taxon>
        <taxon>Ecdysozoa</taxon>
        <taxon>Arthropoda</taxon>
        <taxon>Chelicerata</taxon>
        <taxon>Arachnida</taxon>
        <taxon>Araneae</taxon>
        <taxon>Araneomorphae</taxon>
        <taxon>Entelegynae</taxon>
        <taxon>Araneoidea</taxon>
        <taxon>Nephilidae</taxon>
        <taxon>Trichonephila</taxon>
    </lineage>
</organism>
<dbReference type="AlphaFoldDB" id="A0A8X6I1V9"/>
<gene>
    <name evidence="1" type="ORF">TNCT_14001</name>
</gene>
<comment type="caution">
    <text evidence="1">The sequence shown here is derived from an EMBL/GenBank/DDBJ whole genome shotgun (WGS) entry which is preliminary data.</text>
</comment>
<sequence length="130" mass="14887">HFNRFPTKSPFLFFEISTHTLASEHAYEKPKLHTSLSHQPTNRNELFHQLTNHRFGVFLSVSPRAHRVKFWVHLGLSQYTVPLSSNTVASRLIDTQNISFGEKSKGEAVPKRNGFPLLSSCESVADVWPW</sequence>
<feature type="non-terminal residue" evidence="1">
    <location>
        <position position="1"/>
    </location>
</feature>
<keyword evidence="2" id="KW-1185">Reference proteome</keyword>
<dbReference type="Proteomes" id="UP000887116">
    <property type="component" value="Unassembled WGS sequence"/>
</dbReference>
<reference evidence="1" key="1">
    <citation type="submission" date="2020-07" db="EMBL/GenBank/DDBJ databases">
        <title>Multicomponent nature underlies the extraordinary mechanical properties of spider dragline silk.</title>
        <authorList>
            <person name="Kono N."/>
            <person name="Nakamura H."/>
            <person name="Mori M."/>
            <person name="Yoshida Y."/>
            <person name="Ohtoshi R."/>
            <person name="Malay A.D."/>
            <person name="Moran D.A.P."/>
            <person name="Tomita M."/>
            <person name="Numata K."/>
            <person name="Arakawa K."/>
        </authorList>
    </citation>
    <scope>NUCLEOTIDE SEQUENCE</scope>
</reference>
<proteinExistence type="predicted"/>